<keyword evidence="2" id="KW-1185">Reference proteome</keyword>
<sequence>MTVSSPPDRIERFGFPGPPVSARPLAACENTLGSIVAAGLHDIFERPAGHAVFEQIGVAVQGRLEMGLRVTSTPVHSSDVGSKLPKLSGTASILTQETGCLQENLEHLRVEGDKWVQFDLVDTIVHANMMFETIDSVKRCLQDDGLPRQEIYPDIIPPSDLPYLPSMLRVIENDVALRTKAIHLRGNMLSYSSISYCNLQNQRRRMKNTKFCIKKYLGDYSSNSCRFGLLSSETDSP</sequence>
<accession>A0A9P6AF38</accession>
<dbReference type="EMBL" id="MU129204">
    <property type="protein sequence ID" value="KAF9504678.1"/>
    <property type="molecule type" value="Genomic_DNA"/>
</dbReference>
<reference evidence="1" key="1">
    <citation type="journal article" date="2020" name="Nat. Commun.">
        <title>Large-scale genome sequencing of mycorrhizal fungi provides insights into the early evolution of symbiotic traits.</title>
        <authorList>
            <person name="Miyauchi S."/>
            <person name="Kiss E."/>
            <person name="Kuo A."/>
            <person name="Drula E."/>
            <person name="Kohler A."/>
            <person name="Sanchez-Garcia M."/>
            <person name="Morin E."/>
            <person name="Andreopoulos B."/>
            <person name="Barry K.W."/>
            <person name="Bonito G."/>
            <person name="Buee M."/>
            <person name="Carver A."/>
            <person name="Chen C."/>
            <person name="Cichocki N."/>
            <person name="Clum A."/>
            <person name="Culley D."/>
            <person name="Crous P.W."/>
            <person name="Fauchery L."/>
            <person name="Girlanda M."/>
            <person name="Hayes R.D."/>
            <person name="Keri Z."/>
            <person name="LaButti K."/>
            <person name="Lipzen A."/>
            <person name="Lombard V."/>
            <person name="Magnuson J."/>
            <person name="Maillard F."/>
            <person name="Murat C."/>
            <person name="Nolan M."/>
            <person name="Ohm R.A."/>
            <person name="Pangilinan J."/>
            <person name="Pereira M.F."/>
            <person name="Perotto S."/>
            <person name="Peter M."/>
            <person name="Pfister S."/>
            <person name="Riley R."/>
            <person name="Sitrit Y."/>
            <person name="Stielow J.B."/>
            <person name="Szollosi G."/>
            <person name="Zifcakova L."/>
            <person name="Stursova M."/>
            <person name="Spatafora J.W."/>
            <person name="Tedersoo L."/>
            <person name="Vaario L.M."/>
            <person name="Yamada A."/>
            <person name="Yan M."/>
            <person name="Wang P."/>
            <person name="Xu J."/>
            <person name="Bruns T."/>
            <person name="Baldrian P."/>
            <person name="Vilgalys R."/>
            <person name="Dunand C."/>
            <person name="Henrissat B."/>
            <person name="Grigoriev I.V."/>
            <person name="Hibbett D."/>
            <person name="Nagy L.G."/>
            <person name="Martin F.M."/>
        </authorList>
    </citation>
    <scope>NUCLEOTIDE SEQUENCE</scope>
    <source>
        <strain evidence="1">UP504</strain>
    </source>
</reference>
<comment type="caution">
    <text evidence="1">The sequence shown here is derived from an EMBL/GenBank/DDBJ whole genome shotgun (WGS) entry which is preliminary data.</text>
</comment>
<dbReference type="AlphaFoldDB" id="A0A9P6AF38"/>
<dbReference type="Proteomes" id="UP000886523">
    <property type="component" value="Unassembled WGS sequence"/>
</dbReference>
<gene>
    <name evidence="1" type="ORF">BS47DRAFT_1386195</name>
</gene>
<organism evidence="1 2">
    <name type="scientific">Hydnum rufescens UP504</name>
    <dbReference type="NCBI Taxonomy" id="1448309"/>
    <lineage>
        <taxon>Eukaryota</taxon>
        <taxon>Fungi</taxon>
        <taxon>Dikarya</taxon>
        <taxon>Basidiomycota</taxon>
        <taxon>Agaricomycotina</taxon>
        <taxon>Agaricomycetes</taxon>
        <taxon>Cantharellales</taxon>
        <taxon>Hydnaceae</taxon>
        <taxon>Hydnum</taxon>
    </lineage>
</organism>
<evidence type="ECO:0000313" key="2">
    <source>
        <dbReference type="Proteomes" id="UP000886523"/>
    </source>
</evidence>
<protein>
    <submittedName>
        <fullName evidence="1">Uncharacterized protein</fullName>
    </submittedName>
</protein>
<proteinExistence type="predicted"/>
<evidence type="ECO:0000313" key="1">
    <source>
        <dbReference type="EMBL" id="KAF9504678.1"/>
    </source>
</evidence>
<name>A0A9P6AF38_9AGAM</name>